<dbReference type="Proteomes" id="UP000594261">
    <property type="component" value="Chromosome 2"/>
</dbReference>
<proteinExistence type="predicted"/>
<sequence length="113" mass="12564">MVTSRDVIFDEAFTLKQNEAETCDDSPREKLTVNVEFAENSSPNDKGDVEIDPQQQQEESYSIAKAYTATNETQNVVVISEAEYNACAKVISITVEVQPCCAFHYTLPSIGTY</sequence>
<keyword evidence="2" id="KW-1185">Reference proteome</keyword>
<accession>A0A7N2L0Z2</accession>
<name>A0A7N2L0Z2_QUELO</name>
<dbReference type="InParanoid" id="A0A7N2L0Z2"/>
<dbReference type="AlphaFoldDB" id="A0A7N2L0Z2"/>
<reference evidence="2" key="1">
    <citation type="journal article" date="2016" name="G3 (Bethesda)">
        <title>First Draft Assembly and Annotation of the Genome of a California Endemic Oak Quercus lobata Nee (Fagaceae).</title>
        <authorList>
            <person name="Sork V.L."/>
            <person name="Fitz-Gibbon S.T."/>
            <person name="Puiu D."/>
            <person name="Crepeau M."/>
            <person name="Gugger P.F."/>
            <person name="Sherman R."/>
            <person name="Stevens K."/>
            <person name="Langley C.H."/>
            <person name="Pellegrini M."/>
            <person name="Salzberg S.L."/>
        </authorList>
    </citation>
    <scope>NUCLEOTIDE SEQUENCE [LARGE SCALE GENOMIC DNA]</scope>
    <source>
        <strain evidence="2">cv. SW786</strain>
    </source>
</reference>
<reference evidence="1" key="2">
    <citation type="submission" date="2021-01" db="UniProtKB">
        <authorList>
            <consortium name="EnsemblPlants"/>
        </authorList>
    </citation>
    <scope>IDENTIFICATION</scope>
</reference>
<evidence type="ECO:0000313" key="2">
    <source>
        <dbReference type="Proteomes" id="UP000594261"/>
    </source>
</evidence>
<dbReference type="EnsemblPlants" id="QL02p089236:mrna">
    <property type="protein sequence ID" value="QL02p089236:mrna"/>
    <property type="gene ID" value="QL02p089236"/>
</dbReference>
<dbReference type="Gramene" id="QL02p089236:mrna">
    <property type="protein sequence ID" value="QL02p089236:mrna"/>
    <property type="gene ID" value="QL02p089236"/>
</dbReference>
<evidence type="ECO:0000313" key="1">
    <source>
        <dbReference type="EnsemblPlants" id="QL02p089236:mrna"/>
    </source>
</evidence>
<organism evidence="1 2">
    <name type="scientific">Quercus lobata</name>
    <name type="common">Valley oak</name>
    <dbReference type="NCBI Taxonomy" id="97700"/>
    <lineage>
        <taxon>Eukaryota</taxon>
        <taxon>Viridiplantae</taxon>
        <taxon>Streptophyta</taxon>
        <taxon>Embryophyta</taxon>
        <taxon>Tracheophyta</taxon>
        <taxon>Spermatophyta</taxon>
        <taxon>Magnoliopsida</taxon>
        <taxon>eudicotyledons</taxon>
        <taxon>Gunneridae</taxon>
        <taxon>Pentapetalae</taxon>
        <taxon>rosids</taxon>
        <taxon>fabids</taxon>
        <taxon>Fagales</taxon>
        <taxon>Fagaceae</taxon>
        <taxon>Quercus</taxon>
    </lineage>
</organism>
<protein>
    <submittedName>
        <fullName evidence="1">Uncharacterized protein</fullName>
    </submittedName>
</protein>